<protein>
    <submittedName>
        <fullName evidence="1">Uncharacterized protein</fullName>
    </submittedName>
</protein>
<proteinExistence type="predicted"/>
<dbReference type="EMBL" id="SGIS01000047">
    <property type="protein sequence ID" value="RZF60869.1"/>
    <property type="molecule type" value="Genomic_DNA"/>
</dbReference>
<gene>
    <name evidence="1" type="ORF">EWE75_20890</name>
</gene>
<dbReference type="OrthoDB" id="9155696at2"/>
<evidence type="ECO:0000313" key="2">
    <source>
        <dbReference type="Proteomes" id="UP000292085"/>
    </source>
</evidence>
<comment type="caution">
    <text evidence="1">The sequence shown here is derived from an EMBL/GenBank/DDBJ whole genome shotgun (WGS) entry which is preliminary data.</text>
</comment>
<dbReference type="Proteomes" id="UP000292085">
    <property type="component" value="Unassembled WGS sequence"/>
</dbReference>
<reference evidence="1 2" key="1">
    <citation type="submission" date="2019-02" db="EMBL/GenBank/DDBJ databases">
        <authorList>
            <person name="Li Y."/>
        </authorList>
    </citation>
    <scope>NUCLEOTIDE SEQUENCE [LARGE SCALE GENOMIC DNA]</scope>
    <source>
        <strain evidence="1 2">3-7</strain>
    </source>
</reference>
<dbReference type="RefSeq" id="WP_130160030.1">
    <property type="nucleotide sequence ID" value="NZ_SGIS01000047.1"/>
</dbReference>
<keyword evidence="2" id="KW-1185">Reference proteome</keyword>
<evidence type="ECO:0000313" key="1">
    <source>
        <dbReference type="EMBL" id="RZF60869.1"/>
    </source>
</evidence>
<accession>A0A4Q6XVE9</accession>
<organism evidence="1 2">
    <name type="scientific">Sphingomonas populi</name>
    <dbReference type="NCBI Taxonomy" id="2484750"/>
    <lineage>
        <taxon>Bacteria</taxon>
        <taxon>Pseudomonadati</taxon>
        <taxon>Pseudomonadota</taxon>
        <taxon>Alphaproteobacteria</taxon>
        <taxon>Sphingomonadales</taxon>
        <taxon>Sphingomonadaceae</taxon>
        <taxon>Sphingomonas</taxon>
    </lineage>
</organism>
<name>A0A4Q6XVE9_9SPHN</name>
<sequence>MHLNDAANLMTPAYLTILAKGFSMRSSGDLLIAERADDQFAAEGPVALLGVISLAEARGERWQATAEEITDFVEQFG</sequence>
<dbReference type="AlphaFoldDB" id="A0A4Q6XVE9"/>